<sequence length="47" mass="5474">MLLATTDRYIHFLSKCWVGKSHDYTQLKVEFPADQGWFTGREIGVDL</sequence>
<name>A0ABR6WFY8_9BACT</name>
<gene>
    <name evidence="1" type="ORF">FH603_5966</name>
</gene>
<dbReference type="EMBL" id="VFIA01000175">
    <property type="protein sequence ID" value="MBC3795428.1"/>
    <property type="molecule type" value="Genomic_DNA"/>
</dbReference>
<comment type="caution">
    <text evidence="1">The sequence shown here is derived from an EMBL/GenBank/DDBJ whole genome shotgun (WGS) entry which is preliminary data.</text>
</comment>
<evidence type="ECO:0000313" key="1">
    <source>
        <dbReference type="EMBL" id="MBC3795428.1"/>
    </source>
</evidence>
<organism evidence="1 2">
    <name type="scientific">Spirosoma utsteinense</name>
    <dbReference type="NCBI Taxonomy" id="2585773"/>
    <lineage>
        <taxon>Bacteria</taxon>
        <taxon>Pseudomonadati</taxon>
        <taxon>Bacteroidota</taxon>
        <taxon>Cytophagia</taxon>
        <taxon>Cytophagales</taxon>
        <taxon>Cytophagaceae</taxon>
        <taxon>Spirosoma</taxon>
    </lineage>
</organism>
<proteinExistence type="predicted"/>
<keyword evidence="2" id="KW-1185">Reference proteome</keyword>
<reference evidence="1 2" key="1">
    <citation type="submission" date="2019-06" db="EMBL/GenBank/DDBJ databases">
        <title>Spirosoma utsteinense sp. nov. isolated from Antarctic ice-free soils.</title>
        <authorList>
            <person name="Tahon G."/>
        </authorList>
    </citation>
    <scope>NUCLEOTIDE SEQUENCE [LARGE SCALE GENOMIC DNA]</scope>
    <source>
        <strain evidence="1 2">LMG 31447</strain>
    </source>
</reference>
<protein>
    <submittedName>
        <fullName evidence="1">Uncharacterized protein</fullName>
    </submittedName>
</protein>
<feature type="non-terminal residue" evidence="1">
    <location>
        <position position="47"/>
    </location>
</feature>
<dbReference type="Proteomes" id="UP000700732">
    <property type="component" value="Unassembled WGS sequence"/>
</dbReference>
<evidence type="ECO:0000313" key="2">
    <source>
        <dbReference type="Proteomes" id="UP000700732"/>
    </source>
</evidence>
<accession>A0ABR6WFY8</accession>